<dbReference type="InterPro" id="IPR038765">
    <property type="entry name" value="Papain-like_cys_pep_sf"/>
</dbReference>
<evidence type="ECO:0000256" key="3">
    <source>
        <dbReference type="ARBA" id="ARBA00022801"/>
    </source>
</evidence>
<evidence type="ECO:0000259" key="7">
    <source>
        <dbReference type="Pfam" id="PF12913"/>
    </source>
</evidence>
<evidence type="ECO:0000313" key="10">
    <source>
        <dbReference type="Proteomes" id="UP001061361"/>
    </source>
</evidence>
<dbReference type="Pfam" id="PF00877">
    <property type="entry name" value="NLPC_P60"/>
    <property type="match status" value="1"/>
</dbReference>
<dbReference type="GO" id="GO:0016787">
    <property type="term" value="F:hydrolase activity"/>
    <property type="evidence" value="ECO:0007669"/>
    <property type="project" value="UniProtKB-KW"/>
</dbReference>
<gene>
    <name evidence="9" type="ORF">JCM14722_16630</name>
</gene>
<feature type="domain" description="NlpC/P60" evidence="5">
    <location>
        <begin position="302"/>
        <end position="392"/>
    </location>
</feature>
<sequence length="444" mass="48734">MGMFRLAARILVPLLFLALIGCGTTNPYAPILDLTELAQDAGAYHGLPPDERLLGEAAQQAAWDRFIEAHFDPWVRTSAKHTAEEVFWGLSSYAGKELFGENTLPRDPGWLDRMRAASRTEDYPSLHRRAVTVVNAHMRVLPTLHPAFQDFRKAGEGFPFDYMQNSLVLAGTPLLATHVSADRAWVLVESRFAYGWVRATDIGWVDDGFVAAYRTNAYAAVTRDRVPVVDRDGQYCFTAQVGAILPVAETADDGRMTTLVPVRDDRGNAVIHRADLAEAAARPAPVPATPHDFARVANEMMGRQYGWGGLFENRDCSAMTMDLMAAFGILLPRNSSKQIETGARVSLEGLNRDEKKRAIIERSTPFLTLVRKPGHIMLYVGSREGDPIVLHATWGVKTETGDGFGRKVIGATVITTLEPGLELDDLARHGGVLLDSVLAVTTLP</sequence>
<organism evidence="9 10">
    <name type="scientific">Pseudodesulfovibrio portus</name>
    <dbReference type="NCBI Taxonomy" id="231439"/>
    <lineage>
        <taxon>Bacteria</taxon>
        <taxon>Pseudomonadati</taxon>
        <taxon>Thermodesulfobacteriota</taxon>
        <taxon>Desulfovibrionia</taxon>
        <taxon>Desulfovibrionales</taxon>
        <taxon>Desulfovibrionaceae</taxon>
    </lineage>
</organism>
<feature type="domain" description="NLPC/P60 N-terminal" evidence="6">
    <location>
        <begin position="11"/>
        <end position="123"/>
    </location>
</feature>
<dbReference type="Proteomes" id="UP001061361">
    <property type="component" value="Chromosome"/>
</dbReference>
<feature type="domain" description="SH3b2-type SH3" evidence="8">
    <location>
        <begin position="206"/>
        <end position="247"/>
    </location>
</feature>
<keyword evidence="4" id="KW-0788">Thiol protease</keyword>
<dbReference type="SUPFAM" id="SSF54001">
    <property type="entry name" value="Cysteine proteinases"/>
    <property type="match status" value="1"/>
</dbReference>
<evidence type="ECO:0000313" key="9">
    <source>
        <dbReference type="EMBL" id="BDQ34121.1"/>
    </source>
</evidence>
<comment type="similarity">
    <text evidence="1">Belongs to the peptidase C40 family.</text>
</comment>
<keyword evidence="2" id="KW-0645">Protease</keyword>
<evidence type="ECO:0000256" key="4">
    <source>
        <dbReference type="ARBA" id="ARBA00022807"/>
    </source>
</evidence>
<dbReference type="InterPro" id="IPR027017">
    <property type="entry name" value="P60_peptidase_YkfC"/>
</dbReference>
<dbReference type="Pfam" id="PF12914">
    <property type="entry name" value="SH3_7"/>
    <property type="match status" value="1"/>
</dbReference>
<protein>
    <submittedName>
        <fullName evidence="9">Hydrolase Nlp/P60</fullName>
    </submittedName>
</protein>
<keyword evidence="3 9" id="KW-0378">Hydrolase</keyword>
<name>A0ABN6RSP7_9BACT</name>
<dbReference type="PROSITE" id="PS51257">
    <property type="entry name" value="PROKAR_LIPOPROTEIN"/>
    <property type="match status" value="1"/>
</dbReference>
<dbReference type="Pfam" id="PF12912">
    <property type="entry name" value="N_NLPC_P60"/>
    <property type="match status" value="1"/>
</dbReference>
<feature type="domain" description="SH3b1" evidence="7">
    <location>
        <begin position="146"/>
        <end position="198"/>
    </location>
</feature>
<accession>A0ABN6RSP7</accession>
<evidence type="ECO:0000256" key="2">
    <source>
        <dbReference type="ARBA" id="ARBA00022670"/>
    </source>
</evidence>
<evidence type="ECO:0000259" key="5">
    <source>
        <dbReference type="Pfam" id="PF00877"/>
    </source>
</evidence>
<evidence type="ECO:0000259" key="8">
    <source>
        <dbReference type="Pfam" id="PF12914"/>
    </source>
</evidence>
<dbReference type="InterPro" id="IPR025606">
    <property type="entry name" value="NLPC/P60_N_dom"/>
</dbReference>
<proteinExistence type="inferred from homology"/>
<keyword evidence="10" id="KW-1185">Reference proteome</keyword>
<dbReference type="PIRSF" id="PIRSF019015">
    <property type="entry name" value="P60_peptidase_YkfC"/>
    <property type="match status" value="1"/>
</dbReference>
<dbReference type="Gene3D" id="3.90.1720.10">
    <property type="entry name" value="endopeptidase domain like (from Nostoc punctiforme)"/>
    <property type="match status" value="1"/>
</dbReference>
<evidence type="ECO:0000256" key="1">
    <source>
        <dbReference type="ARBA" id="ARBA00007074"/>
    </source>
</evidence>
<dbReference type="InterPro" id="IPR026864">
    <property type="entry name" value="SH3b2-type_SH3"/>
</dbReference>
<dbReference type="InterPro" id="IPR039439">
    <property type="entry name" value="SH3b1_dom"/>
</dbReference>
<dbReference type="InterPro" id="IPR000064">
    <property type="entry name" value="NLP_P60_dom"/>
</dbReference>
<evidence type="ECO:0000259" key="6">
    <source>
        <dbReference type="Pfam" id="PF12912"/>
    </source>
</evidence>
<reference evidence="9" key="1">
    <citation type="submission" date="2022-08" db="EMBL/GenBank/DDBJ databases">
        <title>Genome Sequence of the sulphate-reducing bacterium, Pseudodesulfovibrio portus JCM14722.</title>
        <authorList>
            <person name="Kondo R."/>
            <person name="Kataoka T."/>
        </authorList>
    </citation>
    <scope>NUCLEOTIDE SEQUENCE</scope>
    <source>
        <strain evidence="9">JCM 14722</strain>
    </source>
</reference>
<dbReference type="EMBL" id="AP026708">
    <property type="protein sequence ID" value="BDQ34121.1"/>
    <property type="molecule type" value="Genomic_DNA"/>
</dbReference>
<dbReference type="Pfam" id="PF12913">
    <property type="entry name" value="SH3_6"/>
    <property type="match status" value="1"/>
</dbReference>